<accession>A0A438IXT1</accession>
<dbReference type="Gene3D" id="6.10.140.1230">
    <property type="match status" value="1"/>
</dbReference>
<dbReference type="PANTHER" id="PTHR22761">
    <property type="entry name" value="CHARGED MULTIVESICULAR BODY PROTEIN"/>
    <property type="match status" value="1"/>
</dbReference>
<sequence>MESEAVREFVRREVKDWEEEAISTARFKAFSGQRSDWEARYQFWRDLILKLIVEGFQVKKDWFNRGGLTPLCLDHVLFLMYNEGDIIRSVDLVDPTSGRLSQLFRKVKHMMVRPTSAEVMFEDHLILLPLLKDKTVEVVKVLSESQWTSSCVITMKKFQDICGGTREASAVLSYLSGCGKAQYLSISKKELIEVYGFFVSLGFFNCQKAMVNPSGFWALSPFKAERVEKTSSSENSYCKLLACFSLKESKDVPLIQGFTLSSTILQGVKVSLSTAAVSGTTSLDLDILHLTWTTENLQQQLDVIDQRCEVSKKAALASLNSGNKKVALRHAKALKLASESREKCISFLNRVEEVLSLIANAESTKKVSEAIQIGAQAIKENRIDVEEVQRCLQELGDSIDSQKQVQEALAESDPSYADIEDEDIEEEFRKLELELGNQNPQILVSQAGVDTAAGETEASESSKSLCDALSDLKLADNAARGSTILDSTGSKRDNISKNLKPEAA</sequence>
<evidence type="ECO:0000313" key="3">
    <source>
        <dbReference type="Proteomes" id="UP000288805"/>
    </source>
</evidence>
<protein>
    <recommendedName>
        <fullName evidence="4">Charged multivesicular body protein 7</fullName>
    </recommendedName>
</protein>
<name>A0A438IXT1_VITVI</name>
<dbReference type="GO" id="GO:0007034">
    <property type="term" value="P:vacuolar transport"/>
    <property type="evidence" value="ECO:0007669"/>
    <property type="project" value="InterPro"/>
</dbReference>
<dbReference type="Proteomes" id="UP000288805">
    <property type="component" value="Unassembled WGS sequence"/>
</dbReference>
<organism evidence="2 3">
    <name type="scientific">Vitis vinifera</name>
    <name type="common">Grape</name>
    <dbReference type="NCBI Taxonomy" id="29760"/>
    <lineage>
        <taxon>Eukaryota</taxon>
        <taxon>Viridiplantae</taxon>
        <taxon>Streptophyta</taxon>
        <taxon>Embryophyta</taxon>
        <taxon>Tracheophyta</taxon>
        <taxon>Spermatophyta</taxon>
        <taxon>Magnoliopsida</taxon>
        <taxon>eudicotyledons</taxon>
        <taxon>Gunneridae</taxon>
        <taxon>Pentapetalae</taxon>
        <taxon>rosids</taxon>
        <taxon>Vitales</taxon>
        <taxon>Vitaceae</taxon>
        <taxon>Viteae</taxon>
        <taxon>Vitis</taxon>
    </lineage>
</organism>
<dbReference type="Pfam" id="PF25880">
    <property type="entry name" value="WHD_CHMP7_1st"/>
    <property type="match status" value="1"/>
</dbReference>
<evidence type="ECO:0000313" key="2">
    <source>
        <dbReference type="EMBL" id="RVX01516.1"/>
    </source>
</evidence>
<dbReference type="PANTHER" id="PTHR22761:SF7">
    <property type="entry name" value="SNF7 FAMILY PROTEIN"/>
    <property type="match status" value="1"/>
</dbReference>
<feature type="region of interest" description="Disordered" evidence="1">
    <location>
        <begin position="480"/>
        <end position="504"/>
    </location>
</feature>
<evidence type="ECO:0008006" key="4">
    <source>
        <dbReference type="Google" id="ProtNLM"/>
    </source>
</evidence>
<evidence type="ECO:0000256" key="1">
    <source>
        <dbReference type="SAM" id="MobiDB-lite"/>
    </source>
</evidence>
<comment type="caution">
    <text evidence="2">The sequence shown here is derived from an EMBL/GenBank/DDBJ whole genome shotgun (WGS) entry which is preliminary data.</text>
</comment>
<gene>
    <name evidence="2" type="ORF">CK203_017406</name>
</gene>
<reference evidence="2 3" key="1">
    <citation type="journal article" date="2018" name="PLoS Genet.">
        <title>Population sequencing reveals clonal diversity and ancestral inbreeding in the grapevine cultivar Chardonnay.</title>
        <authorList>
            <person name="Roach M.J."/>
            <person name="Johnson D.L."/>
            <person name="Bohlmann J."/>
            <person name="van Vuuren H.J."/>
            <person name="Jones S.J."/>
            <person name="Pretorius I.S."/>
            <person name="Schmidt S.A."/>
            <person name="Borneman A.R."/>
        </authorList>
    </citation>
    <scope>NUCLEOTIDE SEQUENCE [LARGE SCALE GENOMIC DNA]</scope>
    <source>
        <strain evidence="3">cv. Chardonnay</strain>
        <tissue evidence="2">Leaf</tissue>
    </source>
</reference>
<proteinExistence type="predicted"/>
<dbReference type="EMBL" id="QGNW01000075">
    <property type="protein sequence ID" value="RVX01516.1"/>
    <property type="molecule type" value="Genomic_DNA"/>
</dbReference>
<dbReference type="Pfam" id="PF03357">
    <property type="entry name" value="Snf7"/>
    <property type="match status" value="1"/>
</dbReference>
<dbReference type="InterPro" id="IPR005024">
    <property type="entry name" value="Snf7_fam"/>
</dbReference>
<feature type="compositionally biased region" description="Basic and acidic residues" evidence="1">
    <location>
        <begin position="489"/>
        <end position="504"/>
    </location>
</feature>
<dbReference type="AlphaFoldDB" id="A0A438IXT1"/>